<dbReference type="GO" id="GO:0046872">
    <property type="term" value="F:metal ion binding"/>
    <property type="evidence" value="ECO:0007669"/>
    <property type="project" value="UniProtKB-KW"/>
</dbReference>
<sequence length="411" mass="47098">MLLWDLFKGLELNFTPTLERVRKACQKAGNPQNSYPSVIVGGTNGKGSTTAFLERLYRYHGLKTGRFVSPHLVDETERWRIDNVPIDEETLKVYVNRIKPLMEEFKLTYFESAVCIASLLFKDEGVDIAVVEAGLGGRWDASKVHSPLVTAITNVGLDHTKWLGETLEEIANDKTELIYPNRPIILGTDEEPLFSIAQKKARDRNSPLIVARRDYTFEGFAQFPQTVLEYYSYKGFKVEKVKLGLFGVKQIENASLALTIFLESAKFLGIEPDPQKVKRALEETRWEGRFEIVRKKPLLVLDGAHNLHALKGTLESLRTLKEFPLIIYGTMRDKDWKKQLGFIRKYTDRIGLVEIDYHRSERIQNLYPFAVGLGFREIRTYKSVREMVENLTEDAIVLGSLYLLGEVKKFL</sequence>
<comment type="catalytic activity">
    <reaction evidence="18">
        <text>(6S)-5,6,7,8-tetrahydrofolyl-(gamma-L-Glu)(n) + L-glutamate + ATP = (6S)-5,6,7,8-tetrahydrofolyl-(gamma-L-Glu)(n+1) + ADP + phosphate + H(+)</text>
        <dbReference type="Rhea" id="RHEA:10580"/>
        <dbReference type="Rhea" id="RHEA-COMP:14738"/>
        <dbReference type="Rhea" id="RHEA-COMP:14740"/>
        <dbReference type="ChEBI" id="CHEBI:15378"/>
        <dbReference type="ChEBI" id="CHEBI:29985"/>
        <dbReference type="ChEBI" id="CHEBI:30616"/>
        <dbReference type="ChEBI" id="CHEBI:43474"/>
        <dbReference type="ChEBI" id="CHEBI:141005"/>
        <dbReference type="ChEBI" id="CHEBI:456216"/>
        <dbReference type="EC" id="6.3.2.17"/>
    </reaction>
</comment>
<evidence type="ECO:0000256" key="11">
    <source>
        <dbReference type="ARBA" id="ARBA00022741"/>
    </source>
</evidence>
<keyword evidence="10" id="KW-0479">Metal-binding</keyword>
<evidence type="ECO:0000256" key="13">
    <source>
        <dbReference type="ARBA" id="ARBA00022842"/>
    </source>
</evidence>
<evidence type="ECO:0000256" key="15">
    <source>
        <dbReference type="ARBA" id="ARBA00030048"/>
    </source>
</evidence>
<dbReference type="Pfam" id="PF02875">
    <property type="entry name" value="Mur_ligase_C"/>
    <property type="match status" value="1"/>
</dbReference>
<evidence type="ECO:0000256" key="9">
    <source>
        <dbReference type="ARBA" id="ARBA00022598"/>
    </source>
</evidence>
<evidence type="ECO:0000256" key="16">
    <source>
        <dbReference type="ARBA" id="ARBA00030592"/>
    </source>
</evidence>
<comment type="catalytic activity">
    <reaction evidence="21">
        <text>7,8-dihydropteroate + L-glutamate + ATP = 7,8-dihydrofolate + ADP + phosphate + H(+)</text>
        <dbReference type="Rhea" id="RHEA:23584"/>
        <dbReference type="ChEBI" id="CHEBI:15378"/>
        <dbReference type="ChEBI" id="CHEBI:17839"/>
        <dbReference type="ChEBI" id="CHEBI:29985"/>
        <dbReference type="ChEBI" id="CHEBI:30616"/>
        <dbReference type="ChEBI" id="CHEBI:43474"/>
        <dbReference type="ChEBI" id="CHEBI:57451"/>
        <dbReference type="ChEBI" id="CHEBI:456216"/>
        <dbReference type="EC" id="6.3.2.12"/>
    </reaction>
</comment>
<evidence type="ECO:0000256" key="5">
    <source>
        <dbReference type="ARBA" id="ARBA00008276"/>
    </source>
</evidence>
<dbReference type="GO" id="GO:0046656">
    <property type="term" value="P:folic acid biosynthetic process"/>
    <property type="evidence" value="ECO:0007669"/>
    <property type="project" value="UniProtKB-KW"/>
</dbReference>
<comment type="cofactor">
    <cofactor evidence="1">
        <name>Mg(2+)</name>
        <dbReference type="ChEBI" id="CHEBI:18420"/>
    </cofactor>
</comment>
<comment type="pathway">
    <text evidence="3">Cofactor biosynthesis; tetrahydrofolate biosynthesis; 7,8-dihydrofolate from 2-amino-4-hydroxy-6-hydroxymethyl-7,8-dihydropteridine diphosphate and 4-aminobenzoate: step 2/2.</text>
</comment>
<keyword evidence="11 22" id="KW-0547">Nucleotide-binding</keyword>
<dbReference type="PANTHER" id="PTHR11136">
    <property type="entry name" value="FOLYLPOLYGLUTAMATE SYNTHASE-RELATED"/>
    <property type="match status" value="1"/>
</dbReference>
<evidence type="ECO:0000256" key="2">
    <source>
        <dbReference type="ARBA" id="ARBA00002714"/>
    </source>
</evidence>
<evidence type="ECO:0000256" key="19">
    <source>
        <dbReference type="ARBA" id="ARBA00047808"/>
    </source>
</evidence>
<dbReference type="InterPro" id="IPR004101">
    <property type="entry name" value="Mur_ligase_C"/>
</dbReference>
<accession>A0A9D0YN90</accession>
<organism evidence="25 26">
    <name type="scientific">Aquifex aeolicus</name>
    <dbReference type="NCBI Taxonomy" id="63363"/>
    <lineage>
        <taxon>Bacteria</taxon>
        <taxon>Pseudomonadati</taxon>
        <taxon>Aquificota</taxon>
        <taxon>Aquificia</taxon>
        <taxon>Aquificales</taxon>
        <taxon>Aquificaceae</taxon>
        <taxon>Aquifex</taxon>
    </lineage>
</organism>
<proteinExistence type="inferred from homology"/>
<keyword evidence="14" id="KW-0289">Folate biosynthesis</keyword>
<dbReference type="PANTHER" id="PTHR11136:SF0">
    <property type="entry name" value="DIHYDROFOLATE SYNTHETASE-RELATED"/>
    <property type="match status" value="1"/>
</dbReference>
<dbReference type="AlphaFoldDB" id="A0A9D0YN90"/>
<dbReference type="EMBL" id="DQVE01000003">
    <property type="protein sequence ID" value="HIP97818.1"/>
    <property type="molecule type" value="Genomic_DNA"/>
</dbReference>
<dbReference type="EC" id="6.3.2.17" evidence="7"/>
<dbReference type="InterPro" id="IPR001645">
    <property type="entry name" value="Folylpolyglutamate_synth"/>
</dbReference>
<protein>
    <recommendedName>
        <fullName evidence="8">Dihydrofolate synthase/folylpolyglutamate synthase</fullName>
        <ecNumber evidence="6">6.3.2.12</ecNumber>
        <ecNumber evidence="7">6.3.2.17</ecNumber>
    </recommendedName>
    <alternativeName>
        <fullName evidence="17">Folylpoly-gamma-glutamate synthetase-dihydrofolate synthetase</fullName>
    </alternativeName>
    <alternativeName>
        <fullName evidence="15">Folylpolyglutamate synthetase</fullName>
    </alternativeName>
    <alternativeName>
        <fullName evidence="16">Tetrahydrofolylpolyglutamate synthase</fullName>
    </alternativeName>
</protein>
<dbReference type="InterPro" id="IPR036615">
    <property type="entry name" value="Mur_ligase_C_dom_sf"/>
</dbReference>
<dbReference type="GO" id="GO:0008841">
    <property type="term" value="F:dihydrofolate synthase activity"/>
    <property type="evidence" value="ECO:0007669"/>
    <property type="project" value="UniProtKB-EC"/>
</dbReference>
<dbReference type="EC" id="6.3.2.12" evidence="6"/>
<evidence type="ECO:0000256" key="21">
    <source>
        <dbReference type="ARBA" id="ARBA00049161"/>
    </source>
</evidence>
<dbReference type="InterPro" id="IPR013221">
    <property type="entry name" value="Mur_ligase_cen"/>
</dbReference>
<dbReference type="PIRSF" id="PIRSF001563">
    <property type="entry name" value="Folylpolyglu_synth"/>
    <property type="match status" value="1"/>
</dbReference>
<dbReference type="InterPro" id="IPR036565">
    <property type="entry name" value="Mur-like_cat_sf"/>
</dbReference>
<evidence type="ECO:0000259" key="24">
    <source>
        <dbReference type="Pfam" id="PF08245"/>
    </source>
</evidence>
<dbReference type="Gene3D" id="3.90.190.20">
    <property type="entry name" value="Mur ligase, C-terminal domain"/>
    <property type="match status" value="1"/>
</dbReference>
<keyword evidence="13" id="KW-0460">Magnesium</keyword>
<comment type="pathway">
    <text evidence="4">Cofactor biosynthesis; tetrahydrofolylpolyglutamate biosynthesis.</text>
</comment>
<evidence type="ECO:0000256" key="18">
    <source>
        <dbReference type="ARBA" id="ARBA00047493"/>
    </source>
</evidence>
<dbReference type="Proteomes" id="UP000606463">
    <property type="component" value="Unassembled WGS sequence"/>
</dbReference>
<evidence type="ECO:0000256" key="22">
    <source>
        <dbReference type="PIRNR" id="PIRNR001563"/>
    </source>
</evidence>
<evidence type="ECO:0000256" key="1">
    <source>
        <dbReference type="ARBA" id="ARBA00001946"/>
    </source>
</evidence>
<reference evidence="25" key="1">
    <citation type="journal article" date="2020" name="ISME J.">
        <title>Gammaproteobacteria mediating utilization of methyl-, sulfur- and petroleum organic compounds in deep ocean hydrothermal plumes.</title>
        <authorList>
            <person name="Zhou Z."/>
            <person name="Liu Y."/>
            <person name="Pan J."/>
            <person name="Cron B.R."/>
            <person name="Toner B.M."/>
            <person name="Anantharaman K."/>
            <person name="Breier J.A."/>
            <person name="Dick G.J."/>
            <person name="Li M."/>
        </authorList>
    </citation>
    <scope>NUCLEOTIDE SEQUENCE</scope>
    <source>
        <strain evidence="25">SZUA-1501</strain>
    </source>
</reference>
<dbReference type="Pfam" id="PF08245">
    <property type="entry name" value="Mur_ligase_M"/>
    <property type="match status" value="1"/>
</dbReference>
<evidence type="ECO:0000256" key="7">
    <source>
        <dbReference type="ARBA" id="ARBA00013025"/>
    </source>
</evidence>
<dbReference type="NCBIfam" id="TIGR01499">
    <property type="entry name" value="folC"/>
    <property type="match status" value="1"/>
</dbReference>
<evidence type="ECO:0000256" key="6">
    <source>
        <dbReference type="ARBA" id="ARBA00013023"/>
    </source>
</evidence>
<dbReference type="SUPFAM" id="SSF53623">
    <property type="entry name" value="MurD-like peptide ligases, catalytic domain"/>
    <property type="match status" value="1"/>
</dbReference>
<name>A0A9D0YN90_AQUAO</name>
<comment type="catalytic activity">
    <reaction evidence="20">
        <text>(6R)-5,10-methylenetetrahydrofolyl-(gamma-L-Glu)(n) + L-glutamate + ATP = (6R)-5,10-methylenetetrahydrofolyl-(gamma-L-Glu)(n+1) + ADP + phosphate + H(+)</text>
        <dbReference type="Rhea" id="RHEA:51912"/>
        <dbReference type="Rhea" id="RHEA-COMP:13257"/>
        <dbReference type="Rhea" id="RHEA-COMP:13258"/>
        <dbReference type="ChEBI" id="CHEBI:15378"/>
        <dbReference type="ChEBI" id="CHEBI:29985"/>
        <dbReference type="ChEBI" id="CHEBI:30616"/>
        <dbReference type="ChEBI" id="CHEBI:43474"/>
        <dbReference type="ChEBI" id="CHEBI:136572"/>
        <dbReference type="ChEBI" id="CHEBI:456216"/>
        <dbReference type="EC" id="6.3.2.17"/>
    </reaction>
</comment>
<feature type="domain" description="Mur ligase central" evidence="24">
    <location>
        <begin position="40"/>
        <end position="259"/>
    </location>
</feature>
<evidence type="ECO:0000259" key="23">
    <source>
        <dbReference type="Pfam" id="PF02875"/>
    </source>
</evidence>
<evidence type="ECO:0000256" key="12">
    <source>
        <dbReference type="ARBA" id="ARBA00022840"/>
    </source>
</evidence>
<evidence type="ECO:0000256" key="20">
    <source>
        <dbReference type="ARBA" id="ARBA00049035"/>
    </source>
</evidence>
<evidence type="ECO:0000256" key="10">
    <source>
        <dbReference type="ARBA" id="ARBA00022723"/>
    </source>
</evidence>
<evidence type="ECO:0000256" key="4">
    <source>
        <dbReference type="ARBA" id="ARBA00005150"/>
    </source>
</evidence>
<dbReference type="SUPFAM" id="SSF53244">
    <property type="entry name" value="MurD-like peptide ligases, peptide-binding domain"/>
    <property type="match status" value="1"/>
</dbReference>
<evidence type="ECO:0000256" key="14">
    <source>
        <dbReference type="ARBA" id="ARBA00022909"/>
    </source>
</evidence>
<evidence type="ECO:0000313" key="25">
    <source>
        <dbReference type="EMBL" id="HIP97818.1"/>
    </source>
</evidence>
<comment type="caution">
    <text evidence="25">The sequence shown here is derived from an EMBL/GenBank/DDBJ whole genome shotgun (WGS) entry which is preliminary data.</text>
</comment>
<dbReference type="FunFam" id="3.40.1190.10:FF:000011">
    <property type="entry name" value="Folylpolyglutamate synthase/dihydrofolate synthase"/>
    <property type="match status" value="1"/>
</dbReference>
<dbReference type="Gene3D" id="3.40.1190.10">
    <property type="entry name" value="Mur-like, catalytic domain"/>
    <property type="match status" value="1"/>
</dbReference>
<evidence type="ECO:0000256" key="8">
    <source>
        <dbReference type="ARBA" id="ARBA00019357"/>
    </source>
</evidence>
<dbReference type="GO" id="GO:0005524">
    <property type="term" value="F:ATP binding"/>
    <property type="evidence" value="ECO:0007669"/>
    <property type="project" value="UniProtKB-KW"/>
</dbReference>
<keyword evidence="9 22" id="KW-0436">Ligase</keyword>
<gene>
    <name evidence="25" type="ORF">EYH37_00395</name>
</gene>
<keyword evidence="12 22" id="KW-0067">ATP-binding</keyword>
<dbReference type="GO" id="GO:0005737">
    <property type="term" value="C:cytoplasm"/>
    <property type="evidence" value="ECO:0007669"/>
    <property type="project" value="TreeGrafter"/>
</dbReference>
<dbReference type="GO" id="GO:0004326">
    <property type="term" value="F:tetrahydrofolylpolyglutamate synthase activity"/>
    <property type="evidence" value="ECO:0007669"/>
    <property type="project" value="UniProtKB-EC"/>
</dbReference>
<comment type="function">
    <text evidence="2">Functions in two distinct reactions of the de novo folate biosynthetic pathway. Catalyzes the addition of a glutamate residue to dihydropteroate (7,8-dihydropteroate or H2Pte) to form dihydrofolate (7,8-dihydrofolate monoglutamate or H2Pte-Glu). Also catalyzes successive additions of L-glutamate to tetrahydrofolate or 10-formyltetrahydrofolate or 5,10-methylenetetrahydrofolate, leading to folylpolyglutamate derivatives.</text>
</comment>
<evidence type="ECO:0000256" key="3">
    <source>
        <dbReference type="ARBA" id="ARBA00004799"/>
    </source>
</evidence>
<comment type="similarity">
    <text evidence="5 22">Belongs to the folylpolyglutamate synthase family.</text>
</comment>
<comment type="catalytic activity">
    <reaction evidence="19">
        <text>10-formyltetrahydrofolyl-(gamma-L-Glu)(n) + L-glutamate + ATP = 10-formyltetrahydrofolyl-(gamma-L-Glu)(n+1) + ADP + phosphate + H(+)</text>
        <dbReference type="Rhea" id="RHEA:51904"/>
        <dbReference type="Rhea" id="RHEA-COMP:13088"/>
        <dbReference type="Rhea" id="RHEA-COMP:14300"/>
        <dbReference type="ChEBI" id="CHEBI:15378"/>
        <dbReference type="ChEBI" id="CHEBI:29985"/>
        <dbReference type="ChEBI" id="CHEBI:30616"/>
        <dbReference type="ChEBI" id="CHEBI:43474"/>
        <dbReference type="ChEBI" id="CHEBI:134413"/>
        <dbReference type="ChEBI" id="CHEBI:456216"/>
        <dbReference type="EC" id="6.3.2.17"/>
    </reaction>
</comment>
<evidence type="ECO:0000256" key="17">
    <source>
        <dbReference type="ARBA" id="ARBA00032510"/>
    </source>
</evidence>
<evidence type="ECO:0000313" key="26">
    <source>
        <dbReference type="Proteomes" id="UP000606463"/>
    </source>
</evidence>
<feature type="domain" description="Mur ligase C-terminal" evidence="23">
    <location>
        <begin position="288"/>
        <end position="391"/>
    </location>
</feature>